<evidence type="ECO:0000256" key="3">
    <source>
        <dbReference type="ARBA" id="ARBA00022692"/>
    </source>
</evidence>
<evidence type="ECO:0000313" key="8">
    <source>
        <dbReference type="EMBL" id="WNL35440.1"/>
    </source>
</evidence>
<feature type="transmembrane region" description="Helical" evidence="6">
    <location>
        <begin position="246"/>
        <end position="265"/>
    </location>
</feature>
<dbReference type="GO" id="GO:0005886">
    <property type="term" value="C:plasma membrane"/>
    <property type="evidence" value="ECO:0007669"/>
    <property type="project" value="UniProtKB-SubCell"/>
</dbReference>
<evidence type="ECO:0000256" key="6">
    <source>
        <dbReference type="SAM" id="Phobius"/>
    </source>
</evidence>
<dbReference type="PANTHER" id="PTHR32322:SF18">
    <property type="entry name" value="S-ADENOSYLMETHIONINE_S-ADENOSYLHOMOCYSTEINE TRANSPORTER"/>
    <property type="match status" value="1"/>
</dbReference>
<keyword evidence="5 6" id="KW-0472">Membrane</keyword>
<dbReference type="InterPro" id="IPR050638">
    <property type="entry name" value="AA-Vitamin_Transporters"/>
</dbReference>
<evidence type="ECO:0000259" key="7">
    <source>
        <dbReference type="Pfam" id="PF00892"/>
    </source>
</evidence>
<dbReference type="AlphaFoldDB" id="A0AA96DYA3"/>
<name>A0AA96DYA3_9BACT</name>
<keyword evidence="4 6" id="KW-1133">Transmembrane helix</keyword>
<reference evidence="8" key="1">
    <citation type="submission" date="2023-09" db="EMBL/GenBank/DDBJ databases">
        <title>Arcobacter tbilisiensis sp. nov. isolated from chicken meat in Tbilisi, Georgia.</title>
        <authorList>
            <person name="Matthias R."/>
            <person name="Zautner A.E."/>
        </authorList>
    </citation>
    <scope>NUCLEOTIDE SEQUENCE</scope>
    <source>
        <strain evidence="8">LEO 65</strain>
    </source>
</reference>
<feature type="transmembrane region" description="Helical" evidence="6">
    <location>
        <begin position="99"/>
        <end position="120"/>
    </location>
</feature>
<evidence type="ECO:0000256" key="2">
    <source>
        <dbReference type="ARBA" id="ARBA00022475"/>
    </source>
</evidence>
<dbReference type="SUPFAM" id="SSF103481">
    <property type="entry name" value="Multidrug resistance efflux transporter EmrE"/>
    <property type="match status" value="2"/>
</dbReference>
<sequence length="294" mass="33312">MKISQSNLGIVYISLCIFLWSLLGIFVKFAQSNLDHYQYMFYSSAFSFLSLLLIAIANKNLKEILSYTKKIFLVLFALGFLDFMFYLLLYFGYHNANSIEVLVIQYTWPIFIVILSLIILKEDFTKRKLFAVILGFIGVSLVITKGNILAFSLKNIDVLLIVMLSAFCFALFSVLSKKVKVNAINAVMIYFLSATIYSFFTMQTFSSFIVPSSKDWIAILVNGVFINGISYVFWIKGLQFFDASKVAPFTFIIPILSAFFLILVFNEPILIVYFVGLAFVIAAGLVNSIKTKSI</sequence>
<feature type="transmembrane region" description="Helical" evidence="6">
    <location>
        <begin position="7"/>
        <end position="27"/>
    </location>
</feature>
<keyword evidence="2" id="KW-1003">Cell membrane</keyword>
<keyword evidence="3 6" id="KW-0812">Transmembrane</keyword>
<comment type="subcellular location">
    <subcellularLocation>
        <location evidence="1">Cell membrane</location>
        <topology evidence="1">Multi-pass membrane protein</topology>
    </subcellularLocation>
</comment>
<feature type="transmembrane region" description="Helical" evidence="6">
    <location>
        <begin position="271"/>
        <end position="289"/>
    </location>
</feature>
<dbReference type="PANTHER" id="PTHR32322">
    <property type="entry name" value="INNER MEMBRANE TRANSPORTER"/>
    <property type="match status" value="1"/>
</dbReference>
<dbReference type="InterPro" id="IPR037185">
    <property type="entry name" value="EmrE-like"/>
</dbReference>
<feature type="domain" description="EamA" evidence="7">
    <location>
        <begin position="8"/>
        <end position="143"/>
    </location>
</feature>
<feature type="transmembrane region" description="Helical" evidence="6">
    <location>
        <begin position="129"/>
        <end position="150"/>
    </location>
</feature>
<evidence type="ECO:0000256" key="4">
    <source>
        <dbReference type="ARBA" id="ARBA00022989"/>
    </source>
</evidence>
<protein>
    <submittedName>
        <fullName evidence="8">DMT family transporter</fullName>
    </submittedName>
</protein>
<dbReference type="InterPro" id="IPR000620">
    <property type="entry name" value="EamA_dom"/>
</dbReference>
<gene>
    <name evidence="8" type="ORF">RMQ66_07020</name>
</gene>
<feature type="transmembrane region" description="Helical" evidence="6">
    <location>
        <begin position="156"/>
        <end position="175"/>
    </location>
</feature>
<feature type="transmembrane region" description="Helical" evidence="6">
    <location>
        <begin position="187"/>
        <end position="210"/>
    </location>
</feature>
<accession>A0AA96DYA3</accession>
<feature type="domain" description="EamA" evidence="7">
    <location>
        <begin position="159"/>
        <end position="285"/>
    </location>
</feature>
<feature type="transmembrane region" description="Helical" evidence="6">
    <location>
        <begin position="39"/>
        <end position="59"/>
    </location>
</feature>
<organism evidence="8">
    <name type="scientific">Arcobacter sp. AZ-2023</name>
    <dbReference type="NCBI Taxonomy" id="3074453"/>
    <lineage>
        <taxon>Bacteria</taxon>
        <taxon>Pseudomonadati</taxon>
        <taxon>Campylobacterota</taxon>
        <taxon>Epsilonproteobacteria</taxon>
        <taxon>Campylobacterales</taxon>
        <taxon>Arcobacteraceae</taxon>
        <taxon>Arcobacter</taxon>
    </lineage>
</organism>
<evidence type="ECO:0000256" key="5">
    <source>
        <dbReference type="ARBA" id="ARBA00023136"/>
    </source>
</evidence>
<dbReference type="EMBL" id="CP134842">
    <property type="protein sequence ID" value="WNL35440.1"/>
    <property type="molecule type" value="Genomic_DNA"/>
</dbReference>
<evidence type="ECO:0000256" key="1">
    <source>
        <dbReference type="ARBA" id="ARBA00004651"/>
    </source>
</evidence>
<feature type="transmembrane region" description="Helical" evidence="6">
    <location>
        <begin position="216"/>
        <end position="234"/>
    </location>
</feature>
<dbReference type="Pfam" id="PF00892">
    <property type="entry name" value="EamA"/>
    <property type="match status" value="2"/>
</dbReference>
<feature type="transmembrane region" description="Helical" evidence="6">
    <location>
        <begin position="71"/>
        <end position="93"/>
    </location>
</feature>
<proteinExistence type="predicted"/>